<dbReference type="InterPro" id="IPR008523">
    <property type="entry name" value="DUF805"/>
</dbReference>
<keyword evidence="1" id="KW-0472">Membrane</keyword>
<feature type="transmembrane region" description="Helical" evidence="1">
    <location>
        <begin position="124"/>
        <end position="145"/>
    </location>
</feature>
<gene>
    <name evidence="2" type="ORF">JF259_08025</name>
</gene>
<dbReference type="EMBL" id="JAELVQ010000008">
    <property type="protein sequence ID" value="MBJ6368034.1"/>
    <property type="molecule type" value="Genomic_DNA"/>
</dbReference>
<dbReference type="Pfam" id="PF05656">
    <property type="entry name" value="DUF805"/>
    <property type="match status" value="1"/>
</dbReference>
<evidence type="ECO:0000313" key="3">
    <source>
        <dbReference type="Proteomes" id="UP000610931"/>
    </source>
</evidence>
<reference evidence="2" key="1">
    <citation type="submission" date="2020-12" db="EMBL/GenBank/DDBJ databases">
        <title>Snuella sp. nov., isolated from sediment in Incheon.</title>
        <authorList>
            <person name="Kim W."/>
        </authorList>
    </citation>
    <scope>NUCLEOTIDE SEQUENCE</scope>
    <source>
        <strain evidence="2">CAU 1569</strain>
    </source>
</reference>
<dbReference type="PANTHER" id="PTHR34980:SF3">
    <property type="entry name" value="BLR8105 PROTEIN"/>
    <property type="match status" value="1"/>
</dbReference>
<accession>A0A8J7LMV7</accession>
<keyword evidence="1" id="KW-0812">Transmembrane</keyword>
<proteinExistence type="predicted"/>
<name>A0A8J7LMV7_9FLAO</name>
<dbReference type="PANTHER" id="PTHR34980">
    <property type="entry name" value="INNER MEMBRANE PROTEIN-RELATED-RELATED"/>
    <property type="match status" value="1"/>
</dbReference>
<dbReference type="GO" id="GO:0005886">
    <property type="term" value="C:plasma membrane"/>
    <property type="evidence" value="ECO:0007669"/>
    <property type="project" value="TreeGrafter"/>
</dbReference>
<feature type="transmembrane region" description="Helical" evidence="1">
    <location>
        <begin position="189"/>
        <end position="209"/>
    </location>
</feature>
<keyword evidence="1" id="KW-1133">Transmembrane helix</keyword>
<feature type="transmembrane region" description="Helical" evidence="1">
    <location>
        <begin position="151"/>
        <end position="168"/>
    </location>
</feature>
<feature type="transmembrane region" description="Helical" evidence="1">
    <location>
        <begin position="215"/>
        <end position="232"/>
    </location>
</feature>
<dbReference type="AlphaFoldDB" id="A0A8J7LMV7"/>
<evidence type="ECO:0000313" key="2">
    <source>
        <dbReference type="EMBL" id="MBJ6368034.1"/>
    </source>
</evidence>
<keyword evidence="3" id="KW-1185">Reference proteome</keyword>
<protein>
    <submittedName>
        <fullName evidence="2">DUF805 domain-containing protein</fullName>
    </submittedName>
</protein>
<organism evidence="2 3">
    <name type="scientific">Snuella sedimenti</name>
    <dbReference type="NCBI Taxonomy" id="2798802"/>
    <lineage>
        <taxon>Bacteria</taxon>
        <taxon>Pseudomonadati</taxon>
        <taxon>Bacteroidota</taxon>
        <taxon>Flavobacteriia</taxon>
        <taxon>Flavobacteriales</taxon>
        <taxon>Flavobacteriaceae</taxon>
        <taxon>Snuella</taxon>
    </lineage>
</organism>
<dbReference type="Proteomes" id="UP000610931">
    <property type="component" value="Unassembled WGS sequence"/>
</dbReference>
<evidence type="ECO:0000256" key="1">
    <source>
        <dbReference type="SAM" id="Phobius"/>
    </source>
</evidence>
<feature type="transmembrane region" description="Helical" evidence="1">
    <location>
        <begin position="41"/>
        <end position="58"/>
    </location>
</feature>
<feature type="transmembrane region" description="Helical" evidence="1">
    <location>
        <begin position="15"/>
        <end position="35"/>
    </location>
</feature>
<sequence length="244" mass="28752">MFKNPFSFNGRIRRLEFALTYLFYFTLLFVVSLLYSDSDDYSAVYALIIFLSYWILLAQGSKRCHDLGNSGFYQLIPFYIFIMLFQDGNEKTNQYGISPKSDKPISDENSRLSFKFKNIERKSIFEIITISLFLTFILSINNILFKQYESYTVLAYFGITIPGFYLLLFVSHYKKPYPLTRSKLLTQRVIYSIIYFLTIRLYAITFRMSEYKLETIPIEIIGLGLIFGLTYLPSKVYLNYNNPN</sequence>
<comment type="caution">
    <text evidence="2">The sequence shown here is derived from an EMBL/GenBank/DDBJ whole genome shotgun (WGS) entry which is preliminary data.</text>
</comment>
<dbReference type="RefSeq" id="WP_199114798.1">
    <property type="nucleotide sequence ID" value="NZ_JAELVQ010000008.1"/>
</dbReference>